<reference evidence="1 2" key="1">
    <citation type="submission" date="2016-09" db="EMBL/GenBank/DDBJ databases">
        <title>Metabolic pathway, cell adaptation mechanisms and a novel monoxygenase revealed through proteogenomic-transcription analysis of a Sphingomonas haloaromaticamans strain degrading the fungicide ortho-phenylphenol.</title>
        <authorList>
            <person name="Perruchon C."/>
            <person name="Papadopoulou E.S."/>
            <person name="Rousidou C."/>
            <person name="Vasileiadis S."/>
            <person name="Tanou G."/>
            <person name="Amoutzias G."/>
            <person name="Molassiotis A."/>
            <person name="Karpouzas D.G."/>
        </authorList>
    </citation>
    <scope>NUCLEOTIDE SEQUENCE [LARGE SCALE GENOMIC DNA]</scope>
    <source>
        <strain evidence="1 2">P3</strain>
    </source>
</reference>
<organism evidence="1 2">
    <name type="scientific">Edaphosphingomonas haloaromaticamans</name>
    <dbReference type="NCBI Taxonomy" id="653954"/>
    <lineage>
        <taxon>Bacteria</taxon>
        <taxon>Pseudomonadati</taxon>
        <taxon>Pseudomonadota</taxon>
        <taxon>Alphaproteobacteria</taxon>
        <taxon>Sphingomonadales</taxon>
        <taxon>Rhizorhabdaceae</taxon>
        <taxon>Edaphosphingomonas</taxon>
    </lineage>
</organism>
<dbReference type="EMBL" id="MIPT01000001">
    <property type="protein sequence ID" value="OHT18119.1"/>
    <property type="molecule type" value="Genomic_DNA"/>
</dbReference>
<evidence type="ECO:0000313" key="1">
    <source>
        <dbReference type="EMBL" id="OHT18119.1"/>
    </source>
</evidence>
<accession>A0A1S1H7G3</accession>
<name>A0A1S1H7G3_9SPHN</name>
<gene>
    <name evidence="1" type="ORF">BHE75_00088</name>
</gene>
<protein>
    <submittedName>
        <fullName evidence="1">Uncharacterized protein</fullName>
    </submittedName>
</protein>
<dbReference type="AlphaFoldDB" id="A0A1S1H7G3"/>
<sequence length="65" mass="6710">MIGKLIGALVGGEIERREGGRGIKGAVIGAAVAGGLRRLGPIGLALGAGYVAKKAYDRHRDRTRI</sequence>
<dbReference type="RefSeq" id="WP_015458800.1">
    <property type="nucleotide sequence ID" value="NZ_MIPT01000001.1"/>
</dbReference>
<evidence type="ECO:0000313" key="2">
    <source>
        <dbReference type="Proteomes" id="UP000179467"/>
    </source>
</evidence>
<proteinExistence type="predicted"/>
<keyword evidence="2" id="KW-1185">Reference proteome</keyword>
<comment type="caution">
    <text evidence="1">The sequence shown here is derived from an EMBL/GenBank/DDBJ whole genome shotgun (WGS) entry which is preliminary data.</text>
</comment>
<dbReference type="Proteomes" id="UP000179467">
    <property type="component" value="Unassembled WGS sequence"/>
</dbReference>